<dbReference type="STRING" id="77166.U4UDN9"/>
<evidence type="ECO:0000313" key="2">
    <source>
        <dbReference type="Proteomes" id="UP000030742"/>
    </source>
</evidence>
<dbReference type="EMBL" id="KB632094">
    <property type="protein sequence ID" value="ERL88711.1"/>
    <property type="molecule type" value="Genomic_DNA"/>
</dbReference>
<protein>
    <submittedName>
        <fullName evidence="1">Uncharacterized protein</fullName>
    </submittedName>
</protein>
<dbReference type="Proteomes" id="UP000030742">
    <property type="component" value="Unassembled WGS sequence"/>
</dbReference>
<reference evidence="1 2" key="1">
    <citation type="journal article" date="2013" name="Genome Biol.">
        <title>Draft genome of the mountain pine beetle, Dendroctonus ponderosae Hopkins, a major forest pest.</title>
        <authorList>
            <person name="Keeling C.I."/>
            <person name="Yuen M.M."/>
            <person name="Liao N.Y."/>
            <person name="Docking T.R."/>
            <person name="Chan S.K."/>
            <person name="Taylor G.A."/>
            <person name="Palmquist D.L."/>
            <person name="Jackman S.D."/>
            <person name="Nguyen A."/>
            <person name="Li M."/>
            <person name="Henderson H."/>
            <person name="Janes J.K."/>
            <person name="Zhao Y."/>
            <person name="Pandoh P."/>
            <person name="Moore R."/>
            <person name="Sperling F.A."/>
            <person name="Huber D.P."/>
            <person name="Birol I."/>
            <person name="Jones S.J."/>
            <person name="Bohlmann J."/>
        </authorList>
    </citation>
    <scope>NUCLEOTIDE SEQUENCE</scope>
</reference>
<name>U4UDN9_DENPD</name>
<dbReference type="OrthoDB" id="6022628at2759"/>
<evidence type="ECO:0000313" key="1">
    <source>
        <dbReference type="EMBL" id="ERL88711.1"/>
    </source>
</evidence>
<dbReference type="AlphaFoldDB" id="U4UDN9"/>
<gene>
    <name evidence="1" type="ORF">D910_06093</name>
</gene>
<sequence>MLSLIFLTVITGPHLHYIATNKTCAPFVQQDVRSIRCVAQKRLEKPGKESIHSGHFMVSQFEAEEQDDEDNVAVPIPEVLEAKPLVPNRACLQGALELPSLRKSKQQICIDQSLSKLFECMSLAYRYRLIAYALY</sequence>
<organism evidence="1 2">
    <name type="scientific">Dendroctonus ponderosae</name>
    <name type="common">Mountain pine beetle</name>
    <dbReference type="NCBI Taxonomy" id="77166"/>
    <lineage>
        <taxon>Eukaryota</taxon>
        <taxon>Metazoa</taxon>
        <taxon>Ecdysozoa</taxon>
        <taxon>Arthropoda</taxon>
        <taxon>Hexapoda</taxon>
        <taxon>Insecta</taxon>
        <taxon>Pterygota</taxon>
        <taxon>Neoptera</taxon>
        <taxon>Endopterygota</taxon>
        <taxon>Coleoptera</taxon>
        <taxon>Polyphaga</taxon>
        <taxon>Cucujiformia</taxon>
        <taxon>Curculionidae</taxon>
        <taxon>Scolytinae</taxon>
        <taxon>Dendroctonus</taxon>
    </lineage>
</organism>
<proteinExistence type="predicted"/>
<accession>U4UDN9</accession>